<dbReference type="Proteomes" id="UP000235826">
    <property type="component" value="Chromosome"/>
</dbReference>
<feature type="chain" id="PRO_5014947151" description="Fibrobacter succinogenes major paralogous domain-containing protein" evidence="1">
    <location>
        <begin position="24"/>
        <end position="250"/>
    </location>
</feature>
<protein>
    <recommendedName>
        <fullName evidence="2">Fibrobacter succinogenes major paralogous domain-containing protein</fullName>
    </recommendedName>
</protein>
<dbReference type="NCBIfam" id="TIGR02145">
    <property type="entry name" value="Fib_succ_major"/>
    <property type="match status" value="1"/>
</dbReference>
<evidence type="ECO:0000259" key="2">
    <source>
        <dbReference type="Pfam" id="PF09603"/>
    </source>
</evidence>
<accession>A0A2K9PKE9</accession>
<feature type="signal peptide" evidence="1">
    <location>
        <begin position="1"/>
        <end position="23"/>
    </location>
</feature>
<evidence type="ECO:0000313" key="3">
    <source>
        <dbReference type="EMBL" id="AUP77502.1"/>
    </source>
</evidence>
<feature type="domain" description="Fibrobacter succinogenes major paralogous" evidence="2">
    <location>
        <begin position="49"/>
        <end position="249"/>
    </location>
</feature>
<dbReference type="Pfam" id="PF09603">
    <property type="entry name" value="Fib_succ_major"/>
    <property type="match status" value="1"/>
</dbReference>
<name>A0A2K9PKE9_9FLAO</name>
<dbReference type="AlphaFoldDB" id="A0A2K9PKE9"/>
<dbReference type="PROSITE" id="PS51257">
    <property type="entry name" value="PROKAR_LIPOPROTEIN"/>
    <property type="match status" value="1"/>
</dbReference>
<sequence length="250" mass="27690">MKKMKLAYALLIGIIFLSSCSNSDNGSEQDNNSNPTSVTDNDGNIYNIIQIGNQFWAKENLNVSTYRNGDPILQVTDPYEWQNLNTGAWCYYANKSSNGTTYGKLYNWHAINDPRGLAPEGWHVPSDDEWTLLSDYLITNGYNYDETVSGNKIGKSLASTNLWQNASQNGSVGNDLTLNNTTEFTGLPAGSRWADATVSFNALRRNTSWWSSTSSSNNIAIKFGLANTSVNLSRLGQSKQYGFSVRCIKD</sequence>
<gene>
    <name evidence="3" type="ORF">C1H87_01700</name>
</gene>
<dbReference type="KEGG" id="fek:C1H87_01700"/>
<dbReference type="OrthoDB" id="9805760at2"/>
<evidence type="ECO:0000313" key="4">
    <source>
        <dbReference type="Proteomes" id="UP000235826"/>
    </source>
</evidence>
<dbReference type="InterPro" id="IPR011871">
    <property type="entry name" value="Fib_succ_major"/>
</dbReference>
<keyword evidence="4" id="KW-1185">Reference proteome</keyword>
<keyword evidence="1" id="KW-0732">Signal</keyword>
<evidence type="ECO:0000256" key="1">
    <source>
        <dbReference type="SAM" id="SignalP"/>
    </source>
</evidence>
<dbReference type="RefSeq" id="WP_102754162.1">
    <property type="nucleotide sequence ID" value="NZ_CP025791.1"/>
</dbReference>
<proteinExistence type="predicted"/>
<reference evidence="3 4" key="1">
    <citation type="submission" date="2018-01" db="EMBL/GenBank/DDBJ databases">
        <title>Complete genome sequence of Flavivirga eckloniae ECD14 isolated from seaweed Ecklonia cava.</title>
        <authorList>
            <person name="Lee J.H."/>
            <person name="Baik K.S."/>
            <person name="Seong C.N."/>
        </authorList>
    </citation>
    <scope>NUCLEOTIDE SEQUENCE [LARGE SCALE GENOMIC DNA]</scope>
    <source>
        <strain evidence="3 4">ECD14</strain>
    </source>
</reference>
<organism evidence="3 4">
    <name type="scientific">Flavivirga eckloniae</name>
    <dbReference type="NCBI Taxonomy" id="1803846"/>
    <lineage>
        <taxon>Bacteria</taxon>
        <taxon>Pseudomonadati</taxon>
        <taxon>Bacteroidota</taxon>
        <taxon>Flavobacteriia</taxon>
        <taxon>Flavobacteriales</taxon>
        <taxon>Flavobacteriaceae</taxon>
        <taxon>Flavivirga</taxon>
    </lineage>
</organism>
<dbReference type="EMBL" id="CP025791">
    <property type="protein sequence ID" value="AUP77502.1"/>
    <property type="molecule type" value="Genomic_DNA"/>
</dbReference>